<evidence type="ECO:0000259" key="4">
    <source>
        <dbReference type="Pfam" id="PF07733"/>
    </source>
</evidence>
<comment type="caution">
    <text evidence="5">The sequence shown here is derived from an EMBL/GenBank/DDBJ whole genome shotgun (WGS) entry which is preliminary data.</text>
</comment>
<protein>
    <recommendedName>
        <fullName evidence="4">Bacterial DNA polymerase III alpha subunit NTPase domain-containing protein</fullName>
    </recommendedName>
</protein>
<evidence type="ECO:0000256" key="3">
    <source>
        <dbReference type="ARBA" id="ARBA00023204"/>
    </source>
</evidence>
<dbReference type="PANTHER" id="PTHR32294:SF4">
    <property type="entry name" value="ERROR-PRONE DNA POLYMERASE"/>
    <property type="match status" value="1"/>
</dbReference>
<evidence type="ECO:0000313" key="6">
    <source>
        <dbReference type="Proteomes" id="UP001500724"/>
    </source>
</evidence>
<evidence type="ECO:0000256" key="1">
    <source>
        <dbReference type="ARBA" id="ARBA00022490"/>
    </source>
</evidence>
<reference evidence="6" key="1">
    <citation type="journal article" date="2019" name="Int. J. Syst. Evol. Microbiol.">
        <title>The Global Catalogue of Microorganisms (GCM) 10K type strain sequencing project: providing services to taxonomists for standard genome sequencing and annotation.</title>
        <authorList>
            <consortium name="The Broad Institute Genomics Platform"/>
            <consortium name="The Broad Institute Genome Sequencing Center for Infectious Disease"/>
            <person name="Wu L."/>
            <person name="Ma J."/>
        </authorList>
    </citation>
    <scope>NUCLEOTIDE SEQUENCE [LARGE SCALE GENOMIC DNA]</scope>
    <source>
        <strain evidence="6">JCM 10367</strain>
    </source>
</reference>
<keyword evidence="6" id="KW-1185">Reference proteome</keyword>
<dbReference type="InterPro" id="IPR011708">
    <property type="entry name" value="DNA_pol3_alpha_NTPase_dom"/>
</dbReference>
<keyword evidence="2" id="KW-0227">DNA damage</keyword>
<gene>
    <name evidence="5" type="ORF">GCM10009535_45890</name>
</gene>
<keyword evidence="3" id="KW-0234">DNA repair</keyword>
<dbReference type="PANTHER" id="PTHR32294">
    <property type="entry name" value="DNA POLYMERASE III SUBUNIT ALPHA"/>
    <property type="match status" value="1"/>
</dbReference>
<dbReference type="Pfam" id="PF07733">
    <property type="entry name" value="DNA_pol3_alpha"/>
    <property type="match status" value="1"/>
</dbReference>
<dbReference type="InterPro" id="IPR004805">
    <property type="entry name" value="DnaE2/DnaE/PolC"/>
</dbReference>
<evidence type="ECO:0000256" key="2">
    <source>
        <dbReference type="ARBA" id="ARBA00022763"/>
    </source>
</evidence>
<organism evidence="5 6">
    <name type="scientific">Streptomyces thermocarboxydovorans</name>
    <dbReference type="NCBI Taxonomy" id="59298"/>
    <lineage>
        <taxon>Bacteria</taxon>
        <taxon>Bacillati</taxon>
        <taxon>Actinomycetota</taxon>
        <taxon>Actinomycetes</taxon>
        <taxon>Kitasatosporales</taxon>
        <taxon>Streptomycetaceae</taxon>
        <taxon>Streptomyces</taxon>
    </lineage>
</organism>
<proteinExistence type="predicted"/>
<keyword evidence="1" id="KW-0963">Cytoplasm</keyword>
<dbReference type="EMBL" id="BAAAGU010000052">
    <property type="protein sequence ID" value="GAA0661183.1"/>
    <property type="molecule type" value="Genomic_DNA"/>
</dbReference>
<evidence type="ECO:0000313" key="5">
    <source>
        <dbReference type="EMBL" id="GAA0661183.1"/>
    </source>
</evidence>
<dbReference type="Proteomes" id="UP001500724">
    <property type="component" value="Unassembled WGS sequence"/>
</dbReference>
<feature type="domain" description="Bacterial DNA polymerase III alpha subunit NTPase" evidence="4">
    <location>
        <begin position="2"/>
        <end position="99"/>
    </location>
</feature>
<accession>A0ABP3SS38</accession>
<dbReference type="RefSeq" id="WP_344005198.1">
    <property type="nucleotide sequence ID" value="NZ_BAAAGU010000052.1"/>
</dbReference>
<name>A0ABP3SS38_9ACTN</name>
<sequence>MLCYALGITSVDALKHGLLFERFLHAGKTDPDIDIDFENDRREEVIQYLYAKYGRSHCAQVANLITYQSRLSVRDSARALGYSMARINEMTRHIHHEPAFSRPILCQLQVCCVPAPWSAVLPRRKRAS</sequence>